<evidence type="ECO:0000313" key="2">
    <source>
        <dbReference type="Proteomes" id="UP000697710"/>
    </source>
</evidence>
<name>A0A956M1I3_UNCEI</name>
<dbReference type="SUPFAM" id="SSF56935">
    <property type="entry name" value="Porins"/>
    <property type="match status" value="1"/>
</dbReference>
<gene>
    <name evidence="1" type="ORF">KC729_14270</name>
</gene>
<evidence type="ECO:0000313" key="1">
    <source>
        <dbReference type="EMBL" id="MCA9728852.1"/>
    </source>
</evidence>
<protein>
    <submittedName>
        <fullName evidence="1">Uncharacterized protein</fullName>
    </submittedName>
</protein>
<feature type="non-terminal residue" evidence="1">
    <location>
        <position position="1"/>
    </location>
</feature>
<organism evidence="1 2">
    <name type="scientific">Eiseniibacteriota bacterium</name>
    <dbReference type="NCBI Taxonomy" id="2212470"/>
    <lineage>
        <taxon>Bacteria</taxon>
        <taxon>Candidatus Eiseniibacteriota</taxon>
    </lineage>
</organism>
<dbReference type="Proteomes" id="UP000697710">
    <property type="component" value="Unassembled WGS sequence"/>
</dbReference>
<proteinExistence type="predicted"/>
<reference evidence="1" key="2">
    <citation type="journal article" date="2021" name="Microbiome">
        <title>Successional dynamics and alternative stable states in a saline activated sludge microbial community over 9 years.</title>
        <authorList>
            <person name="Wang Y."/>
            <person name="Ye J."/>
            <person name="Ju F."/>
            <person name="Liu L."/>
            <person name="Boyd J.A."/>
            <person name="Deng Y."/>
            <person name="Parks D.H."/>
            <person name="Jiang X."/>
            <person name="Yin X."/>
            <person name="Woodcroft B.J."/>
            <person name="Tyson G.W."/>
            <person name="Hugenholtz P."/>
            <person name="Polz M.F."/>
            <person name="Zhang T."/>
        </authorList>
    </citation>
    <scope>NUCLEOTIDE SEQUENCE</scope>
    <source>
        <strain evidence="1">HKST-UBA01</strain>
    </source>
</reference>
<dbReference type="EMBL" id="JAGQHR010000494">
    <property type="protein sequence ID" value="MCA9728852.1"/>
    <property type="molecule type" value="Genomic_DNA"/>
</dbReference>
<comment type="caution">
    <text evidence="1">The sequence shown here is derived from an EMBL/GenBank/DDBJ whole genome shotgun (WGS) entry which is preliminary data.</text>
</comment>
<sequence>VIRNLTAASSQHCSPKMSELGPSSFGRTVRLSAVLGIVLISVVTASAAEVEDDDDRTIDDVGTSVPAEVLRAKRSQAEREGFSVLGGVSTFWGEDDNLYQSPPELAERGRMWGSWGYLRTDSRVGANRFLNTVKFKQEQYPGHWLIDAAYLKSSNWFTRPLTSTIDLELDLDVSHQNDASANIAGRDYAQDYGYWRYAGETVLEWKPSSRHRVRLGAERVIKDYEETPGLVSVDWTQWMASASYRVRLIGGQSASASYATGYRDYKDEPAAESSGRELPTNPAERHRYRELALKYSIPLTRRADLEVGYSRDSKEDLFQGYESRRSEGFHAEVGVEALPGVELRLAGARSWRDYQHILADAGRPLSYRLQEASVGSRVHVLAPTWVFFQLSYFERDTNKSTGTLYRDHTGTVTRTGVNVFF</sequence>
<reference evidence="1" key="1">
    <citation type="submission" date="2020-04" db="EMBL/GenBank/DDBJ databases">
        <authorList>
            <person name="Zhang T."/>
        </authorList>
    </citation>
    <scope>NUCLEOTIDE SEQUENCE</scope>
    <source>
        <strain evidence="1">HKST-UBA01</strain>
    </source>
</reference>
<accession>A0A956M1I3</accession>
<dbReference type="AlphaFoldDB" id="A0A956M1I3"/>